<comment type="caution">
    <text evidence="7">Lacks conserved residue(s) required for the propagation of feature annotation.</text>
</comment>
<dbReference type="OrthoDB" id="21094at2"/>
<name>A0A517YP59_9BACT</name>
<evidence type="ECO:0000256" key="3">
    <source>
        <dbReference type="ARBA" id="ARBA00022475"/>
    </source>
</evidence>
<dbReference type="GO" id="GO:0005886">
    <property type="term" value="C:plasma membrane"/>
    <property type="evidence" value="ECO:0007669"/>
    <property type="project" value="UniProtKB-SubCell"/>
</dbReference>
<feature type="transmembrane region" description="Helical" evidence="7">
    <location>
        <begin position="192"/>
        <end position="212"/>
    </location>
</feature>
<comment type="subcellular location">
    <subcellularLocation>
        <location evidence="1 7">Cell membrane</location>
        <topology evidence="1 7">Multi-pass membrane protein</topology>
    </subcellularLocation>
</comment>
<evidence type="ECO:0000256" key="4">
    <source>
        <dbReference type="ARBA" id="ARBA00022692"/>
    </source>
</evidence>
<gene>
    <name evidence="8" type="ORF">KS4_00340</name>
</gene>
<accession>A0A517YP59</accession>
<proteinExistence type="inferred from homology"/>
<keyword evidence="9" id="KW-1185">Reference proteome</keyword>
<dbReference type="Pfam" id="PF01914">
    <property type="entry name" value="MarC"/>
    <property type="match status" value="1"/>
</dbReference>
<reference evidence="8 9" key="1">
    <citation type="submission" date="2019-02" db="EMBL/GenBank/DDBJ databases">
        <title>Deep-cultivation of Planctomycetes and their phenomic and genomic characterization uncovers novel biology.</title>
        <authorList>
            <person name="Wiegand S."/>
            <person name="Jogler M."/>
            <person name="Boedeker C."/>
            <person name="Pinto D."/>
            <person name="Vollmers J."/>
            <person name="Rivas-Marin E."/>
            <person name="Kohn T."/>
            <person name="Peeters S.H."/>
            <person name="Heuer A."/>
            <person name="Rast P."/>
            <person name="Oberbeckmann S."/>
            <person name="Bunk B."/>
            <person name="Jeske O."/>
            <person name="Meyerdierks A."/>
            <person name="Storesund J.E."/>
            <person name="Kallscheuer N."/>
            <person name="Luecker S."/>
            <person name="Lage O.M."/>
            <person name="Pohl T."/>
            <person name="Merkel B.J."/>
            <person name="Hornburger P."/>
            <person name="Mueller R.-W."/>
            <person name="Bruemmer F."/>
            <person name="Labrenz M."/>
            <person name="Spormann A.M."/>
            <person name="Op den Camp H."/>
            <person name="Overmann J."/>
            <person name="Amann R."/>
            <person name="Jetten M.S.M."/>
            <person name="Mascher T."/>
            <person name="Medema M.H."/>
            <person name="Devos D.P."/>
            <person name="Kaster A.-K."/>
            <person name="Ovreas L."/>
            <person name="Rohde M."/>
            <person name="Galperin M.Y."/>
            <person name="Jogler C."/>
        </authorList>
    </citation>
    <scope>NUCLEOTIDE SEQUENCE [LARGE SCALE GENOMIC DNA]</scope>
    <source>
        <strain evidence="8 9">KS4</strain>
    </source>
</reference>
<dbReference type="Proteomes" id="UP000317369">
    <property type="component" value="Chromosome"/>
</dbReference>
<evidence type="ECO:0000256" key="5">
    <source>
        <dbReference type="ARBA" id="ARBA00022989"/>
    </source>
</evidence>
<comment type="similarity">
    <text evidence="2 7">Belongs to the UPF0056 (MarC) family.</text>
</comment>
<evidence type="ECO:0000256" key="6">
    <source>
        <dbReference type="ARBA" id="ARBA00023136"/>
    </source>
</evidence>
<feature type="transmembrane region" description="Helical" evidence="7">
    <location>
        <begin position="125"/>
        <end position="146"/>
    </location>
</feature>
<dbReference type="RefSeq" id="WP_145072857.1">
    <property type="nucleotide sequence ID" value="NZ_CP036425.1"/>
</dbReference>
<feature type="transmembrane region" description="Helical" evidence="7">
    <location>
        <begin position="45"/>
        <end position="64"/>
    </location>
</feature>
<dbReference type="EMBL" id="CP036425">
    <property type="protein sequence ID" value="QDU32006.1"/>
    <property type="molecule type" value="Genomic_DNA"/>
</dbReference>
<dbReference type="PANTHER" id="PTHR33508">
    <property type="entry name" value="UPF0056 MEMBRANE PROTEIN YHCE"/>
    <property type="match status" value="1"/>
</dbReference>
<feature type="transmembrane region" description="Helical" evidence="7">
    <location>
        <begin position="14"/>
        <end position="33"/>
    </location>
</feature>
<keyword evidence="3" id="KW-1003">Cell membrane</keyword>
<dbReference type="NCBIfam" id="TIGR00427">
    <property type="entry name" value="NAAT family transporter"/>
    <property type="match status" value="1"/>
</dbReference>
<feature type="transmembrane region" description="Helical" evidence="7">
    <location>
        <begin position="158"/>
        <end position="180"/>
    </location>
</feature>
<evidence type="ECO:0000256" key="7">
    <source>
        <dbReference type="RuleBase" id="RU362048"/>
    </source>
</evidence>
<organism evidence="8 9">
    <name type="scientific">Poriferisphaera corsica</name>
    <dbReference type="NCBI Taxonomy" id="2528020"/>
    <lineage>
        <taxon>Bacteria</taxon>
        <taxon>Pseudomonadati</taxon>
        <taxon>Planctomycetota</taxon>
        <taxon>Phycisphaerae</taxon>
        <taxon>Phycisphaerales</taxon>
        <taxon>Phycisphaeraceae</taxon>
        <taxon>Poriferisphaera</taxon>
    </lineage>
</organism>
<dbReference type="PANTHER" id="PTHR33508:SF1">
    <property type="entry name" value="UPF0056 MEMBRANE PROTEIN YHCE"/>
    <property type="match status" value="1"/>
</dbReference>
<keyword evidence="6 7" id="KW-0472">Membrane</keyword>
<evidence type="ECO:0000313" key="9">
    <source>
        <dbReference type="Proteomes" id="UP000317369"/>
    </source>
</evidence>
<dbReference type="KEGG" id="pcor:KS4_00340"/>
<dbReference type="AlphaFoldDB" id="A0A517YP59"/>
<protein>
    <recommendedName>
        <fullName evidence="7">UPF0056 membrane protein</fullName>
    </recommendedName>
</protein>
<evidence type="ECO:0000256" key="1">
    <source>
        <dbReference type="ARBA" id="ARBA00004651"/>
    </source>
</evidence>
<evidence type="ECO:0000313" key="8">
    <source>
        <dbReference type="EMBL" id="QDU32006.1"/>
    </source>
</evidence>
<keyword evidence="4 7" id="KW-0812">Transmembrane</keyword>
<keyword evidence="5 7" id="KW-1133">Transmembrane helix</keyword>
<sequence>MSVGEYLNLFVNNYIKFFFLLTPFAGVSIFLAMTKDQGVSKRHRTALKVTAAVIVLSTTLYFFGTWIFGLFGITIDAFRIGAGVLLFLSGIELVKSSHRAGQVGVETEGMEETRMGKSGHDEGEWVVPLAIPIIVGPATIGAMLVIGSELDTLQEQAVGYGGLLGAILTVGLLLFGASVVERVIGQRGLTIFSKLTGLVFCVLAAQLMMAGVRNFLIVSS</sequence>
<evidence type="ECO:0000256" key="2">
    <source>
        <dbReference type="ARBA" id="ARBA00009784"/>
    </source>
</evidence>
<dbReference type="InterPro" id="IPR002771">
    <property type="entry name" value="Multi_antbiot-R_MarC"/>
</dbReference>